<comment type="caution">
    <text evidence="1">The sequence shown here is derived from an EMBL/GenBank/DDBJ whole genome shotgun (WGS) entry which is preliminary data.</text>
</comment>
<protein>
    <submittedName>
        <fullName evidence="1">Prolyl oligopeptidase family serine peptidase</fullName>
    </submittedName>
</protein>
<keyword evidence="2" id="KW-1185">Reference proteome</keyword>
<gene>
    <name evidence="1" type="ORF">SH601_14065</name>
</gene>
<dbReference type="Proteomes" id="UP001277972">
    <property type="component" value="Unassembled WGS sequence"/>
</dbReference>
<name>A0ACC6M801_9BACI</name>
<accession>A0ACC6M801</accession>
<evidence type="ECO:0000313" key="2">
    <source>
        <dbReference type="Proteomes" id="UP001277972"/>
    </source>
</evidence>
<reference evidence="1" key="1">
    <citation type="submission" date="2023-11" db="EMBL/GenBank/DDBJ databases">
        <title>Gracilibacillus pellucida a moderately halophilic bacterium isolated from saline soil in Xinjiang province.</title>
        <authorList>
            <person name="Zhang Z."/>
            <person name="Tan F."/>
            <person name="Wang Y."/>
            <person name="Xia M."/>
        </authorList>
    </citation>
    <scope>NUCLEOTIDE SEQUENCE</scope>
    <source>
        <strain evidence="1">S3-1-1</strain>
    </source>
</reference>
<evidence type="ECO:0000313" key="1">
    <source>
        <dbReference type="EMBL" id="MDX8047113.1"/>
    </source>
</evidence>
<organism evidence="1 2">
    <name type="scientific">Gracilibacillus pellucidus</name>
    <dbReference type="NCBI Taxonomy" id="3095368"/>
    <lineage>
        <taxon>Bacteria</taxon>
        <taxon>Bacillati</taxon>
        <taxon>Bacillota</taxon>
        <taxon>Bacilli</taxon>
        <taxon>Bacillales</taxon>
        <taxon>Bacillaceae</taxon>
        <taxon>Gracilibacillus</taxon>
    </lineage>
</organism>
<sequence length="418" mass="46268">MLQKTIILCSMIIMTIGFSLSVSAKDSNGYYTITEIQDWGPAITKIIVEVGKPIPTGAIDQDTFSVHVTRSDDRVEESILEEGYRQVTNAYVADKQGNPAKKMGKYAVLELEIGPDKTLGAPMHYVNSNNWIDVEYVITQEKSIEAPYGEVNGLTITSLKGDIKQGVEKFTTDRGTYAGIDMSYASYTPETKSKEKPLIVWLHGGGEGGTDATIPLGANKAINLASESIQDYFDRAYVLVPQAPTKWMDGVTADSDGTSKYTESLMELIEAFVQDHKDIDPERIYIGGASNGGYMTLVMTREYPDYFAAAVPVCEGLNDSLLSDQDILTLAKTPTWFVTAENDPTLDPALHTLPTYERMASVDEANVHLTLFDNVVDQSGLYTNEDNTPYEYAGHWSWIYVFNDQVLGLFEWLAEQEA</sequence>
<proteinExistence type="predicted"/>
<dbReference type="EMBL" id="JAWZSR010000009">
    <property type="protein sequence ID" value="MDX8047113.1"/>
    <property type="molecule type" value="Genomic_DNA"/>
</dbReference>